<dbReference type="EMBL" id="FQZC01000004">
    <property type="protein sequence ID" value="SHJ84581.1"/>
    <property type="molecule type" value="Genomic_DNA"/>
</dbReference>
<evidence type="ECO:0000259" key="1">
    <source>
        <dbReference type="PROSITE" id="PS50995"/>
    </source>
</evidence>
<dbReference type="PANTHER" id="PTHR33164">
    <property type="entry name" value="TRANSCRIPTIONAL REGULATOR, MARR FAMILY"/>
    <property type="match status" value="1"/>
</dbReference>
<dbReference type="PRINTS" id="PR00598">
    <property type="entry name" value="HTHMARR"/>
</dbReference>
<protein>
    <submittedName>
        <fullName evidence="2">DNA-binding transcriptional regulator, MarR family</fullName>
    </submittedName>
</protein>
<dbReference type="SMART" id="SM00347">
    <property type="entry name" value="HTH_MARR"/>
    <property type="match status" value="1"/>
</dbReference>
<dbReference type="InterPro" id="IPR036388">
    <property type="entry name" value="WH-like_DNA-bd_sf"/>
</dbReference>
<dbReference type="Pfam" id="PF12802">
    <property type="entry name" value="MarR_2"/>
    <property type="match status" value="1"/>
</dbReference>
<evidence type="ECO:0000313" key="3">
    <source>
        <dbReference type="Proteomes" id="UP000184290"/>
    </source>
</evidence>
<keyword evidence="2" id="KW-0238">DNA-binding</keyword>
<dbReference type="Gene3D" id="1.10.10.10">
    <property type="entry name" value="Winged helix-like DNA-binding domain superfamily/Winged helix DNA-binding domain"/>
    <property type="match status" value="1"/>
</dbReference>
<accession>A0ABY1IQ79</accession>
<dbReference type="Proteomes" id="UP000184290">
    <property type="component" value="Unassembled WGS sequence"/>
</dbReference>
<gene>
    <name evidence="2" type="ORF">SAMN02745911_3560</name>
</gene>
<dbReference type="PROSITE" id="PS50995">
    <property type="entry name" value="HTH_MARR_2"/>
    <property type="match status" value="1"/>
</dbReference>
<name>A0ABY1IQ79_9HYPH</name>
<feature type="domain" description="HTH marR-type" evidence="1">
    <location>
        <begin position="13"/>
        <end position="145"/>
    </location>
</feature>
<dbReference type="RefSeq" id="WP_060609471.1">
    <property type="nucleotide sequence ID" value="NZ_FQZC01000004.1"/>
</dbReference>
<organism evidence="2 3">
    <name type="scientific">Aureimonas altamirensis DSM 21988</name>
    <dbReference type="NCBI Taxonomy" id="1121026"/>
    <lineage>
        <taxon>Bacteria</taxon>
        <taxon>Pseudomonadati</taxon>
        <taxon>Pseudomonadota</taxon>
        <taxon>Alphaproteobacteria</taxon>
        <taxon>Hyphomicrobiales</taxon>
        <taxon>Aurantimonadaceae</taxon>
        <taxon>Aureimonas</taxon>
    </lineage>
</organism>
<dbReference type="PANTHER" id="PTHR33164:SF104">
    <property type="entry name" value="TRANSCRIPTIONAL REGULATORY PROTEIN"/>
    <property type="match status" value="1"/>
</dbReference>
<comment type="caution">
    <text evidence="2">The sequence shown here is derived from an EMBL/GenBank/DDBJ whole genome shotgun (WGS) entry which is preliminary data.</text>
</comment>
<reference evidence="2 3" key="1">
    <citation type="submission" date="2016-11" db="EMBL/GenBank/DDBJ databases">
        <authorList>
            <person name="Varghese N."/>
            <person name="Submissions S."/>
        </authorList>
    </citation>
    <scope>NUCLEOTIDE SEQUENCE [LARGE SCALE GENOMIC DNA]</scope>
    <source>
        <strain evidence="2 3">DSM 21988</strain>
    </source>
</reference>
<dbReference type="InterPro" id="IPR036390">
    <property type="entry name" value="WH_DNA-bd_sf"/>
</dbReference>
<dbReference type="InterPro" id="IPR000835">
    <property type="entry name" value="HTH_MarR-typ"/>
</dbReference>
<dbReference type="SUPFAM" id="SSF46785">
    <property type="entry name" value="Winged helix' DNA-binding domain"/>
    <property type="match status" value="1"/>
</dbReference>
<evidence type="ECO:0000313" key="2">
    <source>
        <dbReference type="EMBL" id="SHJ84581.1"/>
    </source>
</evidence>
<sequence length="147" mass="16463">MVADDTRSDTAIQDGVSRQLLRAADRMVRVLTRRFDRFGVSSGEWLVLSELSGTERMMPSTLAERLAMSRGGVSRLIDRMVERGLVERTGDQLDRRAHWLSLSEAGKALLPQVRSAVAESEESFLAPLHPSEEKALRQLLAKVCRQD</sequence>
<proteinExistence type="predicted"/>
<dbReference type="GO" id="GO:0003677">
    <property type="term" value="F:DNA binding"/>
    <property type="evidence" value="ECO:0007669"/>
    <property type="project" value="UniProtKB-KW"/>
</dbReference>
<keyword evidence="3" id="KW-1185">Reference proteome</keyword>
<dbReference type="InterPro" id="IPR039422">
    <property type="entry name" value="MarR/SlyA-like"/>
</dbReference>